<dbReference type="InterPro" id="IPR043129">
    <property type="entry name" value="ATPase_NBD"/>
</dbReference>
<protein>
    <submittedName>
        <fullName evidence="4">Actin</fullName>
    </submittedName>
</protein>
<accession>A0A133UZZ8</accession>
<keyword evidence="5" id="KW-1185">Reference proteome</keyword>
<dbReference type="PANTHER" id="PTHR43095">
    <property type="entry name" value="SUGAR KINASE"/>
    <property type="match status" value="1"/>
</dbReference>
<evidence type="ECO:0000313" key="4">
    <source>
        <dbReference type="EMBL" id="KXA99759.1"/>
    </source>
</evidence>
<feature type="non-terminal residue" evidence="4">
    <location>
        <position position="1"/>
    </location>
</feature>
<organism evidence="4 5">
    <name type="scientific">candidate division MSBL1 archaeon SCGC-AAA259M10</name>
    <dbReference type="NCBI Taxonomy" id="1698270"/>
    <lineage>
        <taxon>Archaea</taxon>
        <taxon>Methanobacteriati</taxon>
        <taxon>Methanobacteriota</taxon>
        <taxon>candidate division MSBL1</taxon>
    </lineage>
</organism>
<dbReference type="SUPFAM" id="SSF53067">
    <property type="entry name" value="Actin-like ATPase domain"/>
    <property type="match status" value="1"/>
</dbReference>
<sequence>VVLPYFKGERCPIWDVNARGNVLGLTLYHTKAHLFRAFLEAVGYSLRHNIEVGGEMGLDVKDVCKIVGGISSSSLWTEILTDITGKKIVAPSGGVGAPLGNALLVGVGTDLFDDYDEIRSWIKSDEIFSPSKENQKIYDRYYEIYRKLYKDIKDDMHKLTEISEKNYHRS</sequence>
<dbReference type="GO" id="GO:0005975">
    <property type="term" value="P:carbohydrate metabolic process"/>
    <property type="evidence" value="ECO:0007669"/>
    <property type="project" value="InterPro"/>
</dbReference>
<feature type="domain" description="Carbohydrate kinase FGGY C-terminal" evidence="3">
    <location>
        <begin position="1"/>
        <end position="107"/>
    </location>
</feature>
<keyword evidence="1" id="KW-0808">Transferase</keyword>
<dbReference type="InterPro" id="IPR050406">
    <property type="entry name" value="FGGY_Carb_Kinase"/>
</dbReference>
<reference evidence="4 5" key="1">
    <citation type="journal article" date="2016" name="Sci. Rep.">
        <title>Metabolic traits of an uncultured archaeal lineage -MSBL1- from brine pools of the Red Sea.</title>
        <authorList>
            <person name="Mwirichia R."/>
            <person name="Alam I."/>
            <person name="Rashid M."/>
            <person name="Vinu M."/>
            <person name="Ba-Alawi W."/>
            <person name="Anthony Kamau A."/>
            <person name="Kamanda Ngugi D."/>
            <person name="Goker M."/>
            <person name="Klenk H.P."/>
            <person name="Bajic V."/>
            <person name="Stingl U."/>
        </authorList>
    </citation>
    <scope>NUCLEOTIDE SEQUENCE [LARGE SCALE GENOMIC DNA]</scope>
    <source>
        <strain evidence="4">SCGC-AAA259M10</strain>
    </source>
</reference>
<dbReference type="GO" id="GO:0016301">
    <property type="term" value="F:kinase activity"/>
    <property type="evidence" value="ECO:0007669"/>
    <property type="project" value="UniProtKB-KW"/>
</dbReference>
<keyword evidence="2" id="KW-0418">Kinase</keyword>
<proteinExistence type="predicted"/>
<evidence type="ECO:0000256" key="2">
    <source>
        <dbReference type="ARBA" id="ARBA00022777"/>
    </source>
</evidence>
<dbReference type="Pfam" id="PF02782">
    <property type="entry name" value="FGGY_C"/>
    <property type="match status" value="1"/>
</dbReference>
<dbReference type="Gene3D" id="3.30.420.40">
    <property type="match status" value="1"/>
</dbReference>
<dbReference type="PANTHER" id="PTHR43095:SF5">
    <property type="entry name" value="XYLULOSE KINASE"/>
    <property type="match status" value="1"/>
</dbReference>
<evidence type="ECO:0000259" key="3">
    <source>
        <dbReference type="Pfam" id="PF02782"/>
    </source>
</evidence>
<gene>
    <name evidence="4" type="ORF">AKJ40_02445</name>
</gene>
<dbReference type="InterPro" id="IPR018485">
    <property type="entry name" value="FGGY_C"/>
</dbReference>
<dbReference type="AlphaFoldDB" id="A0A133UZZ8"/>
<evidence type="ECO:0000256" key="1">
    <source>
        <dbReference type="ARBA" id="ARBA00022679"/>
    </source>
</evidence>
<dbReference type="Proteomes" id="UP000070341">
    <property type="component" value="Unassembled WGS sequence"/>
</dbReference>
<comment type="caution">
    <text evidence="4">The sequence shown here is derived from an EMBL/GenBank/DDBJ whole genome shotgun (WGS) entry which is preliminary data.</text>
</comment>
<evidence type="ECO:0000313" key="5">
    <source>
        <dbReference type="Proteomes" id="UP000070341"/>
    </source>
</evidence>
<name>A0A133UZZ8_9EURY</name>
<dbReference type="EMBL" id="LHXU01000032">
    <property type="protein sequence ID" value="KXA99759.1"/>
    <property type="molecule type" value="Genomic_DNA"/>
</dbReference>